<keyword evidence="2" id="KW-0012">Acyltransferase</keyword>
<keyword evidence="1" id="KW-0808">Transferase</keyword>
<dbReference type="Pfam" id="PF00583">
    <property type="entry name" value="Acetyltransf_1"/>
    <property type="match status" value="1"/>
</dbReference>
<accession>A0AAU1UHF2</accession>
<dbReference type="PANTHER" id="PTHR43877:SF1">
    <property type="entry name" value="ACETYLTRANSFERASE"/>
    <property type="match status" value="1"/>
</dbReference>
<evidence type="ECO:0000313" key="4">
    <source>
        <dbReference type="EMBL" id="WTS17353.1"/>
    </source>
</evidence>
<dbReference type="Gene3D" id="3.40.630.30">
    <property type="match status" value="1"/>
</dbReference>
<evidence type="ECO:0000259" key="3">
    <source>
        <dbReference type="PROSITE" id="PS51186"/>
    </source>
</evidence>
<proteinExistence type="predicted"/>
<dbReference type="AlphaFoldDB" id="A0AAU1UHF2"/>
<dbReference type="InterPro" id="IPR000182">
    <property type="entry name" value="GNAT_dom"/>
</dbReference>
<dbReference type="CDD" id="cd04301">
    <property type="entry name" value="NAT_SF"/>
    <property type="match status" value="1"/>
</dbReference>
<dbReference type="GO" id="GO:0016747">
    <property type="term" value="F:acyltransferase activity, transferring groups other than amino-acyl groups"/>
    <property type="evidence" value="ECO:0007669"/>
    <property type="project" value="InterPro"/>
</dbReference>
<dbReference type="PANTHER" id="PTHR43877">
    <property type="entry name" value="AMINOALKYLPHOSPHONATE N-ACETYLTRANSFERASE-RELATED-RELATED"/>
    <property type="match status" value="1"/>
</dbReference>
<organism evidence="4">
    <name type="scientific">Streptomyces sp. NBC_00119</name>
    <dbReference type="NCBI Taxonomy" id="2975659"/>
    <lineage>
        <taxon>Bacteria</taxon>
        <taxon>Bacillati</taxon>
        <taxon>Actinomycetota</taxon>
        <taxon>Actinomycetes</taxon>
        <taxon>Kitasatosporales</taxon>
        <taxon>Streptomycetaceae</taxon>
        <taxon>Streptomyces</taxon>
    </lineage>
</organism>
<sequence>MTTIREATPGDIDAMVRLNGMVQRLHAQHRPDLFVDEPSQAGMTERFRGWLRDGAATLLVAESDGGDVVGYTFCRVERREASVITLPAAVVSMEHLAVDPASARSGVGAALVEAVREVGRRAGCRRLVASVWEFNAAARPFYEAIGLRPMQVRMDQPL</sequence>
<gene>
    <name evidence="4" type="ORF">OHU69_43740</name>
</gene>
<dbReference type="PROSITE" id="PS51186">
    <property type="entry name" value="GNAT"/>
    <property type="match status" value="1"/>
</dbReference>
<dbReference type="InterPro" id="IPR050832">
    <property type="entry name" value="Bact_Acetyltransf"/>
</dbReference>
<dbReference type="SUPFAM" id="SSF55729">
    <property type="entry name" value="Acyl-CoA N-acyltransferases (Nat)"/>
    <property type="match status" value="1"/>
</dbReference>
<evidence type="ECO:0000256" key="1">
    <source>
        <dbReference type="ARBA" id="ARBA00022679"/>
    </source>
</evidence>
<dbReference type="EMBL" id="CP108195">
    <property type="protein sequence ID" value="WTS17353.1"/>
    <property type="molecule type" value="Genomic_DNA"/>
</dbReference>
<reference evidence="4" key="1">
    <citation type="submission" date="2022-10" db="EMBL/GenBank/DDBJ databases">
        <title>The complete genomes of actinobacterial strains from the NBC collection.</title>
        <authorList>
            <person name="Joergensen T.S."/>
            <person name="Alvarez Arevalo M."/>
            <person name="Sterndorff E.B."/>
            <person name="Faurdal D."/>
            <person name="Vuksanovic O."/>
            <person name="Mourched A.-S."/>
            <person name="Charusanti P."/>
            <person name="Shaw S."/>
            <person name="Blin K."/>
            <person name="Weber T."/>
        </authorList>
    </citation>
    <scope>NUCLEOTIDE SEQUENCE</scope>
    <source>
        <strain evidence="4">NBC_00119</strain>
    </source>
</reference>
<dbReference type="InterPro" id="IPR016181">
    <property type="entry name" value="Acyl_CoA_acyltransferase"/>
</dbReference>
<feature type="domain" description="N-acetyltransferase" evidence="3">
    <location>
        <begin position="2"/>
        <end position="158"/>
    </location>
</feature>
<evidence type="ECO:0000256" key="2">
    <source>
        <dbReference type="ARBA" id="ARBA00023315"/>
    </source>
</evidence>
<protein>
    <submittedName>
        <fullName evidence="4">GNAT family N-acetyltransferase</fullName>
    </submittedName>
</protein>
<name>A0AAU1UHF2_9ACTN</name>